<keyword evidence="8 11" id="KW-0067">ATP-binding</keyword>
<gene>
    <name evidence="11 13" type="primary">nadD</name>
    <name evidence="13" type="ORF">ACFQ1Z_00895</name>
</gene>
<evidence type="ECO:0000313" key="14">
    <source>
        <dbReference type="Proteomes" id="UP001597128"/>
    </source>
</evidence>
<comment type="catalytic activity">
    <reaction evidence="10 11">
        <text>nicotinate beta-D-ribonucleotide + ATP + H(+) = deamido-NAD(+) + diphosphate</text>
        <dbReference type="Rhea" id="RHEA:22860"/>
        <dbReference type="ChEBI" id="CHEBI:15378"/>
        <dbReference type="ChEBI" id="CHEBI:30616"/>
        <dbReference type="ChEBI" id="CHEBI:33019"/>
        <dbReference type="ChEBI" id="CHEBI:57502"/>
        <dbReference type="ChEBI" id="CHEBI:58437"/>
        <dbReference type="EC" id="2.7.7.18"/>
    </reaction>
</comment>
<evidence type="ECO:0000256" key="2">
    <source>
        <dbReference type="ARBA" id="ARBA00005019"/>
    </source>
</evidence>
<keyword evidence="5 11" id="KW-0808">Transferase</keyword>
<evidence type="ECO:0000256" key="3">
    <source>
        <dbReference type="ARBA" id="ARBA00009014"/>
    </source>
</evidence>
<dbReference type="RefSeq" id="WP_379054708.1">
    <property type="nucleotide sequence ID" value="NZ_JBHTKB010000001.1"/>
</dbReference>
<evidence type="ECO:0000256" key="4">
    <source>
        <dbReference type="ARBA" id="ARBA00022642"/>
    </source>
</evidence>
<keyword evidence="7 11" id="KW-0547">Nucleotide-binding</keyword>
<organism evidence="13 14">
    <name type="scientific">Methylophilus luteus</name>
    <dbReference type="NCBI Taxonomy" id="640108"/>
    <lineage>
        <taxon>Bacteria</taxon>
        <taxon>Pseudomonadati</taxon>
        <taxon>Pseudomonadota</taxon>
        <taxon>Betaproteobacteria</taxon>
        <taxon>Nitrosomonadales</taxon>
        <taxon>Methylophilaceae</taxon>
        <taxon>Methylophilus</taxon>
    </lineage>
</organism>
<dbReference type="Proteomes" id="UP001597128">
    <property type="component" value="Unassembled WGS sequence"/>
</dbReference>
<accession>A0ABW3F0Z0</accession>
<evidence type="ECO:0000256" key="5">
    <source>
        <dbReference type="ARBA" id="ARBA00022679"/>
    </source>
</evidence>
<keyword evidence="9 11" id="KW-0520">NAD</keyword>
<dbReference type="Gene3D" id="3.40.50.620">
    <property type="entry name" value="HUPs"/>
    <property type="match status" value="1"/>
</dbReference>
<dbReference type="PANTHER" id="PTHR39321:SF3">
    <property type="entry name" value="PHOSPHOPANTETHEINE ADENYLYLTRANSFERASE"/>
    <property type="match status" value="1"/>
</dbReference>
<reference evidence="14" key="1">
    <citation type="journal article" date="2019" name="Int. J. Syst. Evol. Microbiol.">
        <title>The Global Catalogue of Microorganisms (GCM) 10K type strain sequencing project: providing services to taxonomists for standard genome sequencing and annotation.</title>
        <authorList>
            <consortium name="The Broad Institute Genomics Platform"/>
            <consortium name="The Broad Institute Genome Sequencing Center for Infectious Disease"/>
            <person name="Wu L."/>
            <person name="Ma J."/>
        </authorList>
    </citation>
    <scope>NUCLEOTIDE SEQUENCE [LARGE SCALE GENOMIC DNA]</scope>
    <source>
        <strain evidence="14">CCUG 58412</strain>
    </source>
</reference>
<evidence type="ECO:0000256" key="6">
    <source>
        <dbReference type="ARBA" id="ARBA00022695"/>
    </source>
</evidence>
<evidence type="ECO:0000256" key="7">
    <source>
        <dbReference type="ARBA" id="ARBA00022741"/>
    </source>
</evidence>
<feature type="domain" description="Cytidyltransferase-like" evidence="12">
    <location>
        <begin position="6"/>
        <end position="184"/>
    </location>
</feature>
<comment type="function">
    <text evidence="1 11">Catalyzes the reversible adenylation of nicotinate mononucleotide (NaMN) to nicotinic acid adenine dinucleotide (NaAD).</text>
</comment>
<dbReference type="GO" id="GO:0004515">
    <property type="term" value="F:nicotinate-nucleotide adenylyltransferase activity"/>
    <property type="evidence" value="ECO:0007669"/>
    <property type="project" value="UniProtKB-EC"/>
</dbReference>
<comment type="similarity">
    <text evidence="3 11">Belongs to the NadD family.</text>
</comment>
<protein>
    <recommendedName>
        <fullName evidence="11">Probable nicotinate-nucleotide adenylyltransferase</fullName>
        <ecNumber evidence="11">2.7.7.18</ecNumber>
    </recommendedName>
    <alternativeName>
        <fullName evidence="11">Deamido-NAD(+) diphosphorylase</fullName>
    </alternativeName>
    <alternativeName>
        <fullName evidence="11">Deamido-NAD(+) pyrophosphorylase</fullName>
    </alternativeName>
    <alternativeName>
        <fullName evidence="11">Nicotinate mononucleotide adenylyltransferase</fullName>
        <shortName evidence="11">NaMN adenylyltransferase</shortName>
    </alternativeName>
</protein>
<dbReference type="Pfam" id="PF01467">
    <property type="entry name" value="CTP_transf_like"/>
    <property type="match status" value="1"/>
</dbReference>
<sequence>MQIIGLFGGTFNPIHNGHIALAQSVIDTLHCSQIRFIPAAIPPHKAIPTVTAQHRANMVQLAIADHPHFILDTCELDRQGPSYTIETLHLLRHRLPDMALCLIMGQDSYLQLPTWHRWQELLDYCHLLIVHRADIAHTLQLHAAHQNKLVDIDQAAAQFAAQTHGLISYLPITPPDLSSTRIRAQLAQGDTRIAGIPEKVLYYIKENHLYQS</sequence>
<evidence type="ECO:0000256" key="10">
    <source>
        <dbReference type="ARBA" id="ARBA00048721"/>
    </source>
</evidence>
<dbReference type="InterPro" id="IPR004821">
    <property type="entry name" value="Cyt_trans-like"/>
</dbReference>
<dbReference type="EC" id="2.7.7.18" evidence="11"/>
<dbReference type="NCBIfam" id="NF000840">
    <property type="entry name" value="PRK00071.1-3"/>
    <property type="match status" value="1"/>
</dbReference>
<evidence type="ECO:0000256" key="1">
    <source>
        <dbReference type="ARBA" id="ARBA00002324"/>
    </source>
</evidence>
<dbReference type="PANTHER" id="PTHR39321">
    <property type="entry name" value="NICOTINATE-NUCLEOTIDE ADENYLYLTRANSFERASE-RELATED"/>
    <property type="match status" value="1"/>
</dbReference>
<evidence type="ECO:0000256" key="8">
    <source>
        <dbReference type="ARBA" id="ARBA00022840"/>
    </source>
</evidence>
<name>A0ABW3F0Z0_9PROT</name>
<proteinExistence type="inferred from homology"/>
<dbReference type="SUPFAM" id="SSF52374">
    <property type="entry name" value="Nucleotidylyl transferase"/>
    <property type="match status" value="1"/>
</dbReference>
<comment type="pathway">
    <text evidence="2 11">Cofactor biosynthesis; NAD(+) biosynthesis; deamido-NAD(+) from nicotinate D-ribonucleotide: step 1/1.</text>
</comment>
<evidence type="ECO:0000256" key="11">
    <source>
        <dbReference type="HAMAP-Rule" id="MF_00244"/>
    </source>
</evidence>
<dbReference type="CDD" id="cd02165">
    <property type="entry name" value="NMNAT"/>
    <property type="match status" value="1"/>
</dbReference>
<keyword evidence="4 11" id="KW-0662">Pyridine nucleotide biosynthesis</keyword>
<dbReference type="NCBIfam" id="TIGR00482">
    <property type="entry name" value="nicotinate (nicotinamide) nucleotide adenylyltransferase"/>
    <property type="match status" value="1"/>
</dbReference>
<keyword evidence="14" id="KW-1185">Reference proteome</keyword>
<keyword evidence="6 11" id="KW-0548">Nucleotidyltransferase</keyword>
<dbReference type="HAMAP" id="MF_00244">
    <property type="entry name" value="NaMN_adenylyltr"/>
    <property type="match status" value="1"/>
</dbReference>
<dbReference type="NCBIfam" id="NF000839">
    <property type="entry name" value="PRK00071.1-1"/>
    <property type="match status" value="1"/>
</dbReference>
<dbReference type="InterPro" id="IPR014729">
    <property type="entry name" value="Rossmann-like_a/b/a_fold"/>
</dbReference>
<evidence type="ECO:0000313" key="13">
    <source>
        <dbReference type="EMBL" id="MFD0912091.1"/>
    </source>
</evidence>
<dbReference type="InterPro" id="IPR005248">
    <property type="entry name" value="NadD/NMNAT"/>
</dbReference>
<comment type="caution">
    <text evidence="13">The sequence shown here is derived from an EMBL/GenBank/DDBJ whole genome shotgun (WGS) entry which is preliminary data.</text>
</comment>
<evidence type="ECO:0000259" key="12">
    <source>
        <dbReference type="Pfam" id="PF01467"/>
    </source>
</evidence>
<evidence type="ECO:0000256" key="9">
    <source>
        <dbReference type="ARBA" id="ARBA00023027"/>
    </source>
</evidence>
<dbReference type="NCBIfam" id="TIGR00125">
    <property type="entry name" value="cyt_tran_rel"/>
    <property type="match status" value="1"/>
</dbReference>
<dbReference type="EMBL" id="JBHTKB010000001">
    <property type="protein sequence ID" value="MFD0912091.1"/>
    <property type="molecule type" value="Genomic_DNA"/>
</dbReference>